<dbReference type="AlphaFoldDB" id="A0A6A3D094"/>
<protein>
    <submittedName>
        <fullName evidence="2">Uncharacterized protein</fullName>
    </submittedName>
</protein>
<evidence type="ECO:0000313" key="2">
    <source>
        <dbReference type="EMBL" id="KAE8734117.1"/>
    </source>
</evidence>
<keyword evidence="1" id="KW-0175">Coiled coil</keyword>
<sequence>MLFLLLSSSSYYYSSPRPPKILHLRTLLKRDFTLTLKSINQLSKRKLEMASIMAEKAREVNEFEDSSSKMISNDRYIEELRKEIEAANEEHVLVELAKIEALKEAADIKAQKDKKLVNFRI</sequence>
<name>A0A6A3D094_HIBSY</name>
<evidence type="ECO:0000313" key="3">
    <source>
        <dbReference type="Proteomes" id="UP000436088"/>
    </source>
</evidence>
<proteinExistence type="predicted"/>
<gene>
    <name evidence="2" type="ORF">F3Y22_tig00000778pilonHSYRG00161</name>
</gene>
<feature type="coiled-coil region" evidence="1">
    <location>
        <begin position="70"/>
        <end position="97"/>
    </location>
</feature>
<reference evidence="2" key="1">
    <citation type="submission" date="2019-09" db="EMBL/GenBank/DDBJ databases">
        <title>Draft genome information of white flower Hibiscus syriacus.</title>
        <authorList>
            <person name="Kim Y.-M."/>
        </authorList>
    </citation>
    <scope>NUCLEOTIDE SEQUENCE [LARGE SCALE GENOMIC DNA]</scope>
    <source>
        <strain evidence="2">YM2019G1</strain>
    </source>
</reference>
<dbReference type="EMBL" id="VEPZ02000074">
    <property type="protein sequence ID" value="KAE8734117.1"/>
    <property type="molecule type" value="Genomic_DNA"/>
</dbReference>
<evidence type="ECO:0000256" key="1">
    <source>
        <dbReference type="SAM" id="Coils"/>
    </source>
</evidence>
<comment type="caution">
    <text evidence="2">The sequence shown here is derived from an EMBL/GenBank/DDBJ whole genome shotgun (WGS) entry which is preliminary data.</text>
</comment>
<dbReference type="Proteomes" id="UP000436088">
    <property type="component" value="Unassembled WGS sequence"/>
</dbReference>
<keyword evidence="3" id="KW-1185">Reference proteome</keyword>
<organism evidence="2 3">
    <name type="scientific">Hibiscus syriacus</name>
    <name type="common">Rose of Sharon</name>
    <dbReference type="NCBI Taxonomy" id="106335"/>
    <lineage>
        <taxon>Eukaryota</taxon>
        <taxon>Viridiplantae</taxon>
        <taxon>Streptophyta</taxon>
        <taxon>Embryophyta</taxon>
        <taxon>Tracheophyta</taxon>
        <taxon>Spermatophyta</taxon>
        <taxon>Magnoliopsida</taxon>
        <taxon>eudicotyledons</taxon>
        <taxon>Gunneridae</taxon>
        <taxon>Pentapetalae</taxon>
        <taxon>rosids</taxon>
        <taxon>malvids</taxon>
        <taxon>Malvales</taxon>
        <taxon>Malvaceae</taxon>
        <taxon>Malvoideae</taxon>
        <taxon>Hibiscus</taxon>
    </lineage>
</organism>
<accession>A0A6A3D094</accession>